<dbReference type="InterPro" id="IPR045747">
    <property type="entry name" value="CRISPR-assoc_prot_Cas6_N_sf"/>
</dbReference>
<proteinExistence type="predicted"/>
<dbReference type="STRING" id="638303.Thal_0005"/>
<organism evidence="3 4">
    <name type="scientific">Thermocrinis albus (strain DSM 14484 / JCM 11386 / HI 11/12)</name>
    <dbReference type="NCBI Taxonomy" id="638303"/>
    <lineage>
        <taxon>Bacteria</taxon>
        <taxon>Pseudomonadati</taxon>
        <taxon>Aquificota</taxon>
        <taxon>Aquificia</taxon>
        <taxon>Aquificales</taxon>
        <taxon>Aquificaceae</taxon>
        <taxon>Thermocrinis</taxon>
    </lineage>
</organism>
<dbReference type="GO" id="GO:0051607">
    <property type="term" value="P:defense response to virus"/>
    <property type="evidence" value="ECO:0007669"/>
    <property type="project" value="UniProtKB-KW"/>
</dbReference>
<gene>
    <name evidence="3" type="ordered locus">Thal_0005</name>
</gene>
<dbReference type="KEGG" id="tal:Thal_0005"/>
<dbReference type="InterPro" id="IPR010156">
    <property type="entry name" value="CRISPR-assoc_prot_Cas6"/>
</dbReference>
<sequence>MRFLVRLKPLKEQAVINVDYRRRFISLLKKILGTDYFESIKTKPYTFAVYMGKEAKFTQDKIEGVKTINLRFSTGDTMLAIRFYNGVLRFKRDNQKHLIGDTLFVIDLIREEKEKPITGVFKTLSPVVVERMGFTNSRDPEERYITPDEEGFQESFIENTLRRYYDVKGFPGNFGNFSLRVLEYKKEYVKHYGGVVKCFIGKFIVMSDNKEIQEFIYKYGAGLRTGQGFGYLEVEEWKS</sequence>
<keyword evidence="4" id="KW-1185">Reference proteome</keyword>
<dbReference type="EMBL" id="CP001931">
    <property type="protein sequence ID" value="ADC88643.1"/>
    <property type="molecule type" value="Genomic_DNA"/>
</dbReference>
<evidence type="ECO:0000259" key="2">
    <source>
        <dbReference type="Pfam" id="PF01881"/>
    </source>
</evidence>
<protein>
    <submittedName>
        <fullName evidence="3">CRISPR-associated protein Cas6</fullName>
    </submittedName>
</protein>
<dbReference type="HOGENOM" id="CLU_090947_0_0_0"/>
<evidence type="ECO:0000256" key="1">
    <source>
        <dbReference type="ARBA" id="ARBA00023118"/>
    </source>
</evidence>
<dbReference type="eggNOG" id="COG1583">
    <property type="taxonomic scope" value="Bacteria"/>
</dbReference>
<dbReference type="RefSeq" id="WP_012991050.1">
    <property type="nucleotide sequence ID" value="NC_013894.1"/>
</dbReference>
<dbReference type="CDD" id="cd21140">
    <property type="entry name" value="Cas6_I-like"/>
    <property type="match status" value="1"/>
</dbReference>
<dbReference type="PANTHER" id="PTHR36984">
    <property type="entry name" value="CRISPR-ASSOCIATED ENDORIBONUCLEASE CAS6 1"/>
    <property type="match status" value="1"/>
</dbReference>
<keyword evidence="1" id="KW-0051">Antiviral defense</keyword>
<dbReference type="Proteomes" id="UP000002043">
    <property type="component" value="Chromosome"/>
</dbReference>
<evidence type="ECO:0000313" key="4">
    <source>
        <dbReference type="Proteomes" id="UP000002043"/>
    </source>
</evidence>
<reference evidence="4" key="1">
    <citation type="journal article" date="2010" name="Stand. Genomic Sci.">
        <title>Complete genome sequence of Thermocrinis albus type strain (HI 11/12T).</title>
        <authorList>
            <person name="Wirth R."/>
            <person name="Sikorski J."/>
            <person name="Brambilla E."/>
            <person name="Misra M."/>
            <person name="Lapidus A."/>
            <person name="Copeland A."/>
            <person name="Nolan M."/>
            <person name="Lucas S."/>
            <person name="Chen F."/>
            <person name="Tice H."/>
            <person name="Cheng J.F."/>
            <person name="Han C."/>
            <person name="Detter J.C."/>
            <person name="Tapia R."/>
            <person name="Bruce D."/>
            <person name="Goodwin L."/>
            <person name="Pitluck S."/>
            <person name="Pati A."/>
            <person name="Anderson I."/>
            <person name="Ivanova N."/>
            <person name="Mavromatis K."/>
            <person name="Mikhailova N."/>
            <person name="Chen A."/>
            <person name="Palaniappan K."/>
            <person name="Bilek Y."/>
            <person name="Hader T."/>
            <person name="Land M."/>
            <person name="Hauser L."/>
            <person name="Chang Y.J."/>
            <person name="Jeffries C.D."/>
            <person name="Tindall B.J."/>
            <person name="Rohde M."/>
            <person name="Goker M."/>
            <person name="Bristow J."/>
            <person name="Eisen J.A."/>
            <person name="Markowitz V."/>
            <person name="Hugenholtz P."/>
            <person name="Kyrpides N.C."/>
            <person name="Klenk H.P."/>
        </authorList>
    </citation>
    <scope>NUCLEOTIDE SEQUENCE [LARGE SCALE GENOMIC DNA]</scope>
    <source>
        <strain evidence="4">DSM 14484 / JCM 11386 / HI 11/12</strain>
    </source>
</reference>
<dbReference type="Gene3D" id="3.30.70.1900">
    <property type="match status" value="1"/>
</dbReference>
<dbReference type="Gene3D" id="3.30.70.1890">
    <property type="match status" value="1"/>
</dbReference>
<feature type="domain" description="CRISPR associated protein Cas6 C-terminal" evidence="2">
    <location>
        <begin position="113"/>
        <end position="234"/>
    </location>
</feature>
<accession>D3SNA6</accession>
<evidence type="ECO:0000313" key="3">
    <source>
        <dbReference type="EMBL" id="ADC88643.1"/>
    </source>
</evidence>
<dbReference type="InterPro" id="IPR049435">
    <property type="entry name" value="Cas_Cas6_C"/>
</dbReference>
<dbReference type="OrthoDB" id="45555at2"/>
<dbReference type="PANTHER" id="PTHR36984:SF3">
    <property type="entry name" value="CRISPR-ASSOCIATED ENDORIBONUCLEASE CAS6"/>
    <property type="match status" value="1"/>
</dbReference>
<dbReference type="GO" id="GO:0016788">
    <property type="term" value="F:hydrolase activity, acting on ester bonds"/>
    <property type="evidence" value="ECO:0007669"/>
    <property type="project" value="InterPro"/>
</dbReference>
<dbReference type="NCBIfam" id="TIGR01877">
    <property type="entry name" value="cas_cas6"/>
    <property type="match status" value="1"/>
</dbReference>
<dbReference type="Pfam" id="PF01881">
    <property type="entry name" value="Cas_Cas6_C"/>
    <property type="match status" value="1"/>
</dbReference>
<name>D3SNA6_THEAH</name>
<dbReference type="AlphaFoldDB" id="D3SNA6"/>